<organism evidence="2 3">
    <name type="scientific">Amanita thiersii Skay4041</name>
    <dbReference type="NCBI Taxonomy" id="703135"/>
    <lineage>
        <taxon>Eukaryota</taxon>
        <taxon>Fungi</taxon>
        <taxon>Dikarya</taxon>
        <taxon>Basidiomycota</taxon>
        <taxon>Agaricomycotina</taxon>
        <taxon>Agaricomycetes</taxon>
        <taxon>Agaricomycetidae</taxon>
        <taxon>Agaricales</taxon>
        <taxon>Pluteineae</taxon>
        <taxon>Amanitaceae</taxon>
        <taxon>Amanita</taxon>
    </lineage>
</organism>
<evidence type="ECO:0000256" key="1">
    <source>
        <dbReference type="SAM" id="Phobius"/>
    </source>
</evidence>
<reference evidence="2 3" key="1">
    <citation type="submission" date="2014-02" db="EMBL/GenBank/DDBJ databases">
        <title>Transposable element dynamics among asymbiotic and ectomycorrhizal Amanita fungi.</title>
        <authorList>
            <consortium name="DOE Joint Genome Institute"/>
            <person name="Hess J."/>
            <person name="Skrede I."/>
            <person name="Wolfe B."/>
            <person name="LaButti K."/>
            <person name="Ohm R.A."/>
            <person name="Grigoriev I.V."/>
            <person name="Pringle A."/>
        </authorList>
    </citation>
    <scope>NUCLEOTIDE SEQUENCE [LARGE SCALE GENOMIC DNA]</scope>
    <source>
        <strain evidence="2 3">SKay4041</strain>
    </source>
</reference>
<keyword evidence="1" id="KW-0472">Membrane</keyword>
<protein>
    <submittedName>
        <fullName evidence="2">Uncharacterized protein</fullName>
    </submittedName>
</protein>
<accession>A0A2A9NWK5</accession>
<gene>
    <name evidence="2" type="ORF">AMATHDRAFT_57496</name>
</gene>
<sequence length="59" mass="6499">MLGLTVRRQTDAILGSPLAAVEEVMNATFLGAMIMHVFAGMFSMQVRLGPTRVHVRLKQ</sequence>
<evidence type="ECO:0000313" key="2">
    <source>
        <dbReference type="EMBL" id="PFH52150.1"/>
    </source>
</evidence>
<feature type="transmembrane region" description="Helical" evidence="1">
    <location>
        <begin position="24"/>
        <end position="42"/>
    </location>
</feature>
<dbReference type="Proteomes" id="UP000242287">
    <property type="component" value="Unassembled WGS sequence"/>
</dbReference>
<proteinExistence type="predicted"/>
<keyword evidence="1" id="KW-1133">Transmembrane helix</keyword>
<name>A0A2A9NWK5_9AGAR</name>
<keyword evidence="3" id="KW-1185">Reference proteome</keyword>
<dbReference type="AlphaFoldDB" id="A0A2A9NWK5"/>
<dbReference type="EMBL" id="KZ301981">
    <property type="protein sequence ID" value="PFH52150.1"/>
    <property type="molecule type" value="Genomic_DNA"/>
</dbReference>
<keyword evidence="1" id="KW-0812">Transmembrane</keyword>
<evidence type="ECO:0000313" key="3">
    <source>
        <dbReference type="Proteomes" id="UP000242287"/>
    </source>
</evidence>